<keyword evidence="2" id="KW-1185">Reference proteome</keyword>
<organism evidence="1 2">
    <name type="scientific">Eleusine coracana subsp. coracana</name>
    <dbReference type="NCBI Taxonomy" id="191504"/>
    <lineage>
        <taxon>Eukaryota</taxon>
        <taxon>Viridiplantae</taxon>
        <taxon>Streptophyta</taxon>
        <taxon>Embryophyta</taxon>
        <taxon>Tracheophyta</taxon>
        <taxon>Spermatophyta</taxon>
        <taxon>Magnoliopsida</taxon>
        <taxon>Liliopsida</taxon>
        <taxon>Poales</taxon>
        <taxon>Poaceae</taxon>
        <taxon>PACMAD clade</taxon>
        <taxon>Chloridoideae</taxon>
        <taxon>Cynodonteae</taxon>
        <taxon>Eleusininae</taxon>
        <taxon>Eleusine</taxon>
    </lineage>
</organism>
<protein>
    <submittedName>
        <fullName evidence="1">Uncharacterized protein</fullName>
    </submittedName>
</protein>
<reference evidence="1" key="1">
    <citation type="journal article" date="2018" name="DNA Res.">
        <title>Multiple hybrid de novo genome assembly of finger millet, an orphan allotetraploid crop.</title>
        <authorList>
            <person name="Hatakeyama M."/>
            <person name="Aluri S."/>
            <person name="Balachadran M.T."/>
            <person name="Sivarajan S.R."/>
            <person name="Patrignani A."/>
            <person name="Gruter S."/>
            <person name="Poveda L."/>
            <person name="Shimizu-Inatsugi R."/>
            <person name="Baeten J."/>
            <person name="Francoijs K.J."/>
            <person name="Nataraja K.N."/>
            <person name="Reddy Y.A.N."/>
            <person name="Phadnis S."/>
            <person name="Ravikumar R.L."/>
            <person name="Schlapbach R."/>
            <person name="Sreeman S.M."/>
            <person name="Shimizu K.K."/>
        </authorList>
    </citation>
    <scope>NUCLEOTIDE SEQUENCE</scope>
</reference>
<gene>
    <name evidence="1" type="primary">gb12528</name>
    <name evidence="1" type="ORF">PR202_gb12528</name>
</gene>
<name>A0AAV5ERL9_ELECO</name>
<comment type="caution">
    <text evidence="1">The sequence shown here is derived from an EMBL/GenBank/DDBJ whole genome shotgun (WGS) entry which is preliminary data.</text>
</comment>
<dbReference type="EMBL" id="BQKI01000077">
    <property type="protein sequence ID" value="GJN24766.1"/>
    <property type="molecule type" value="Genomic_DNA"/>
</dbReference>
<evidence type="ECO:0000313" key="2">
    <source>
        <dbReference type="Proteomes" id="UP001054889"/>
    </source>
</evidence>
<dbReference type="AlphaFoldDB" id="A0AAV5ERL9"/>
<reference evidence="1" key="2">
    <citation type="submission" date="2021-12" db="EMBL/GenBank/DDBJ databases">
        <title>Resequencing data analysis of finger millet.</title>
        <authorList>
            <person name="Hatakeyama M."/>
            <person name="Aluri S."/>
            <person name="Balachadran M.T."/>
            <person name="Sivarajan S.R."/>
            <person name="Poveda L."/>
            <person name="Shimizu-Inatsugi R."/>
            <person name="Schlapbach R."/>
            <person name="Sreeman S.M."/>
            <person name="Shimizu K.K."/>
        </authorList>
    </citation>
    <scope>NUCLEOTIDE SEQUENCE</scope>
</reference>
<evidence type="ECO:0000313" key="1">
    <source>
        <dbReference type="EMBL" id="GJN24766.1"/>
    </source>
</evidence>
<sequence>MAAWDTLVDAALERLAGRKHIFTTHYIALEGPLTAALVTFQGPGPWDCTTIEAQLDRTSLQEWFDEGQCITENPMFAECLKVYLVYFFRHSVQIFCRVQKNTHSTKKNIQQK</sequence>
<accession>A0AAV5ERL9</accession>
<proteinExistence type="predicted"/>
<dbReference type="Proteomes" id="UP001054889">
    <property type="component" value="Unassembled WGS sequence"/>
</dbReference>